<keyword evidence="5 7" id="KW-0067">ATP-binding</keyword>
<comment type="similarity">
    <text evidence="1">Belongs to the ABC transporter superfamily.</text>
</comment>
<evidence type="ECO:0000256" key="4">
    <source>
        <dbReference type="ARBA" id="ARBA00022741"/>
    </source>
</evidence>
<dbReference type="InterPro" id="IPR050763">
    <property type="entry name" value="ABC_transporter_ATP-binding"/>
</dbReference>
<dbReference type="GO" id="GO:0016887">
    <property type="term" value="F:ATP hydrolysis activity"/>
    <property type="evidence" value="ECO:0007669"/>
    <property type="project" value="InterPro"/>
</dbReference>
<keyword evidence="4" id="KW-0547">Nucleotide-binding</keyword>
<dbReference type="InterPro" id="IPR027417">
    <property type="entry name" value="P-loop_NTPase"/>
</dbReference>
<dbReference type="KEGG" id="agv:OJF2_20840"/>
<accession>A0A5B9VZ18</accession>
<keyword evidence="3" id="KW-0536">Nodulation</keyword>
<sequence>MSEDRVVSIAGLSRRFGRKLALDSVDLQVPRGVVFGLVGENGAGKTTLIRHMLGLYRCQAGSVRVFGRDPVAEPVEVLRRVGYLSEDRDLPEWMTVAEVLRYLRAFYPSWDDGFAEDLRRQFELDPKARVKTLSQGQRARTALLAAIAYRPELLVLDEPSTGLDPIVRRDILTAIVRTIAEEGRTVLFSSHLLDEVERMADWIAMMDRGRIVLRGPLADVKGAHRRLTLRFDEPPQQPPRLAGSLFSEGYGREWTAVCEGPPDLLAREAAGLGARVVGEDVPSLDEIFVARVRSREPVESEG</sequence>
<dbReference type="AlphaFoldDB" id="A0A5B9VZ18"/>
<dbReference type="EMBL" id="CP042997">
    <property type="protein sequence ID" value="QEH33582.1"/>
    <property type="molecule type" value="Genomic_DNA"/>
</dbReference>
<dbReference type="PANTHER" id="PTHR42711">
    <property type="entry name" value="ABC TRANSPORTER ATP-BINDING PROTEIN"/>
    <property type="match status" value="1"/>
</dbReference>
<proteinExistence type="inferred from homology"/>
<dbReference type="InterPro" id="IPR003593">
    <property type="entry name" value="AAA+_ATPase"/>
</dbReference>
<dbReference type="SMART" id="SM00382">
    <property type="entry name" value="AAA"/>
    <property type="match status" value="1"/>
</dbReference>
<evidence type="ECO:0000313" key="7">
    <source>
        <dbReference type="EMBL" id="QEH33582.1"/>
    </source>
</evidence>
<evidence type="ECO:0000256" key="2">
    <source>
        <dbReference type="ARBA" id="ARBA00022448"/>
    </source>
</evidence>
<dbReference type="GO" id="GO:0005524">
    <property type="term" value="F:ATP binding"/>
    <property type="evidence" value="ECO:0007669"/>
    <property type="project" value="UniProtKB-KW"/>
</dbReference>
<keyword evidence="2" id="KW-0813">Transport</keyword>
<dbReference type="CDD" id="cd03230">
    <property type="entry name" value="ABC_DR_subfamily_A"/>
    <property type="match status" value="1"/>
</dbReference>
<feature type="domain" description="ABC transporter" evidence="6">
    <location>
        <begin position="7"/>
        <end position="233"/>
    </location>
</feature>
<dbReference type="EC" id="3.6.3.-" evidence="7"/>
<evidence type="ECO:0000313" key="8">
    <source>
        <dbReference type="Proteomes" id="UP000324233"/>
    </source>
</evidence>
<dbReference type="Proteomes" id="UP000324233">
    <property type="component" value="Chromosome"/>
</dbReference>
<dbReference type="PROSITE" id="PS50893">
    <property type="entry name" value="ABC_TRANSPORTER_2"/>
    <property type="match status" value="1"/>
</dbReference>
<dbReference type="InterPro" id="IPR003439">
    <property type="entry name" value="ABC_transporter-like_ATP-bd"/>
</dbReference>
<dbReference type="OrthoDB" id="9795548at2"/>
<dbReference type="SUPFAM" id="SSF52540">
    <property type="entry name" value="P-loop containing nucleoside triphosphate hydrolases"/>
    <property type="match status" value="1"/>
</dbReference>
<protein>
    <submittedName>
        <fullName evidence="7">Daunorubicin/doxorubicin resistance ATP-binding protein DrrA</fullName>
        <ecNumber evidence="7">3.6.3.-</ecNumber>
    </submittedName>
</protein>
<dbReference type="PANTHER" id="PTHR42711:SF5">
    <property type="entry name" value="ABC TRANSPORTER ATP-BINDING PROTEIN NATA"/>
    <property type="match status" value="1"/>
</dbReference>
<dbReference type="RefSeq" id="WP_148593557.1">
    <property type="nucleotide sequence ID" value="NZ_CP042997.1"/>
</dbReference>
<evidence type="ECO:0000256" key="5">
    <source>
        <dbReference type="ARBA" id="ARBA00022840"/>
    </source>
</evidence>
<evidence type="ECO:0000256" key="3">
    <source>
        <dbReference type="ARBA" id="ARBA00022458"/>
    </source>
</evidence>
<keyword evidence="8" id="KW-1185">Reference proteome</keyword>
<organism evidence="7 8">
    <name type="scientific">Aquisphaera giovannonii</name>
    <dbReference type="NCBI Taxonomy" id="406548"/>
    <lineage>
        <taxon>Bacteria</taxon>
        <taxon>Pseudomonadati</taxon>
        <taxon>Planctomycetota</taxon>
        <taxon>Planctomycetia</taxon>
        <taxon>Isosphaerales</taxon>
        <taxon>Isosphaeraceae</taxon>
        <taxon>Aquisphaera</taxon>
    </lineage>
</organism>
<name>A0A5B9VZ18_9BACT</name>
<dbReference type="Pfam" id="PF00005">
    <property type="entry name" value="ABC_tran"/>
    <property type="match status" value="1"/>
</dbReference>
<dbReference type="Gene3D" id="3.40.50.300">
    <property type="entry name" value="P-loop containing nucleotide triphosphate hydrolases"/>
    <property type="match status" value="1"/>
</dbReference>
<evidence type="ECO:0000259" key="6">
    <source>
        <dbReference type="PROSITE" id="PS50893"/>
    </source>
</evidence>
<keyword evidence="7" id="KW-0378">Hydrolase</keyword>
<evidence type="ECO:0000256" key="1">
    <source>
        <dbReference type="ARBA" id="ARBA00005417"/>
    </source>
</evidence>
<gene>
    <name evidence="7" type="primary">drrA_3</name>
    <name evidence="7" type="ORF">OJF2_20840</name>
</gene>
<reference evidence="7 8" key="1">
    <citation type="submission" date="2019-08" db="EMBL/GenBank/DDBJ databases">
        <title>Deep-cultivation of Planctomycetes and their phenomic and genomic characterization uncovers novel biology.</title>
        <authorList>
            <person name="Wiegand S."/>
            <person name="Jogler M."/>
            <person name="Boedeker C."/>
            <person name="Pinto D."/>
            <person name="Vollmers J."/>
            <person name="Rivas-Marin E."/>
            <person name="Kohn T."/>
            <person name="Peeters S.H."/>
            <person name="Heuer A."/>
            <person name="Rast P."/>
            <person name="Oberbeckmann S."/>
            <person name="Bunk B."/>
            <person name="Jeske O."/>
            <person name="Meyerdierks A."/>
            <person name="Storesund J.E."/>
            <person name="Kallscheuer N."/>
            <person name="Luecker S."/>
            <person name="Lage O.M."/>
            <person name="Pohl T."/>
            <person name="Merkel B.J."/>
            <person name="Hornburger P."/>
            <person name="Mueller R.-W."/>
            <person name="Bruemmer F."/>
            <person name="Labrenz M."/>
            <person name="Spormann A.M."/>
            <person name="Op den Camp H."/>
            <person name="Overmann J."/>
            <person name="Amann R."/>
            <person name="Jetten M.S.M."/>
            <person name="Mascher T."/>
            <person name="Medema M.H."/>
            <person name="Devos D.P."/>
            <person name="Kaster A.-K."/>
            <person name="Ovreas L."/>
            <person name="Rohde M."/>
            <person name="Galperin M.Y."/>
            <person name="Jogler C."/>
        </authorList>
    </citation>
    <scope>NUCLEOTIDE SEQUENCE [LARGE SCALE GENOMIC DNA]</scope>
    <source>
        <strain evidence="7 8">OJF2</strain>
    </source>
</reference>